<dbReference type="GO" id="GO:0009229">
    <property type="term" value="P:thiamine diphosphate biosynthetic process"/>
    <property type="evidence" value="ECO:0007669"/>
    <property type="project" value="UniProtKB-UniRule"/>
</dbReference>
<comment type="similarity">
    <text evidence="10 11">Belongs to the thiamine-phosphate synthase family.</text>
</comment>
<comment type="caution">
    <text evidence="14">The sequence shown here is derived from an EMBL/GenBank/DDBJ whole genome shotgun (WGS) entry which is preliminary data.</text>
</comment>
<dbReference type="RefSeq" id="WP_132295207.1">
    <property type="nucleotide sequence ID" value="NZ_SMFU01000010.1"/>
</dbReference>
<reference evidence="14 15" key="1">
    <citation type="submission" date="2019-03" db="EMBL/GenBank/DDBJ databases">
        <title>Genomic Encyclopedia of Archaeal and Bacterial Type Strains, Phase II (KMG-II): from individual species to whole genera.</title>
        <authorList>
            <person name="Goeker M."/>
        </authorList>
    </citation>
    <scope>NUCLEOTIDE SEQUENCE [LARGE SCALE GENOMIC DNA]</scope>
    <source>
        <strain evidence="14 15">DSM 27697</strain>
    </source>
</reference>
<dbReference type="FunFam" id="3.20.20.70:FF:000096">
    <property type="entry name" value="Thiamine-phosphate synthase"/>
    <property type="match status" value="1"/>
</dbReference>
<feature type="binding site" evidence="10">
    <location>
        <position position="167"/>
    </location>
    <ligand>
        <name>2-[(2R,5Z)-2-carboxy-4-methylthiazol-5(2H)-ylidene]ethyl phosphate</name>
        <dbReference type="ChEBI" id="CHEBI:62899"/>
    </ligand>
</feature>
<dbReference type="AlphaFoldDB" id="A0A4R1G9S2"/>
<keyword evidence="5 10" id="KW-0460">Magnesium</keyword>
<evidence type="ECO:0000256" key="5">
    <source>
        <dbReference type="ARBA" id="ARBA00022842"/>
    </source>
</evidence>
<comment type="catalytic activity">
    <reaction evidence="8 10 11">
        <text>2-(2-carboxy-4-methylthiazol-5-yl)ethyl phosphate + 4-amino-2-methyl-5-(diphosphooxymethyl)pyrimidine + 2 H(+) = thiamine phosphate + CO2 + diphosphate</text>
        <dbReference type="Rhea" id="RHEA:47848"/>
        <dbReference type="ChEBI" id="CHEBI:15378"/>
        <dbReference type="ChEBI" id="CHEBI:16526"/>
        <dbReference type="ChEBI" id="CHEBI:33019"/>
        <dbReference type="ChEBI" id="CHEBI:37575"/>
        <dbReference type="ChEBI" id="CHEBI:57841"/>
        <dbReference type="ChEBI" id="CHEBI:62890"/>
        <dbReference type="EC" id="2.5.1.3"/>
    </reaction>
</comment>
<evidence type="ECO:0000259" key="13">
    <source>
        <dbReference type="Pfam" id="PF02581"/>
    </source>
</evidence>
<evidence type="ECO:0000256" key="8">
    <source>
        <dbReference type="ARBA" id="ARBA00047851"/>
    </source>
</evidence>
<dbReference type="GO" id="GO:0000287">
    <property type="term" value="F:magnesium ion binding"/>
    <property type="evidence" value="ECO:0007669"/>
    <property type="project" value="UniProtKB-UniRule"/>
</dbReference>
<keyword evidence="6 10" id="KW-0784">Thiamine biosynthesis</keyword>
<dbReference type="CDD" id="cd00564">
    <property type="entry name" value="TMP_TenI"/>
    <property type="match status" value="1"/>
</dbReference>
<comment type="caution">
    <text evidence="10">Lacks conserved residue(s) required for the propagation of feature annotation.</text>
</comment>
<evidence type="ECO:0000313" key="14">
    <source>
        <dbReference type="EMBL" id="TCK04997.1"/>
    </source>
</evidence>
<comment type="pathway">
    <text evidence="2 10 12">Cofactor biosynthesis; thiamine diphosphate biosynthesis; thiamine phosphate from 4-amino-2-methyl-5-diphosphomethylpyrimidine and 4-methyl-5-(2-phosphoethyl)-thiazole: step 1/1.</text>
</comment>
<dbReference type="Gene3D" id="3.20.20.70">
    <property type="entry name" value="Aldolase class I"/>
    <property type="match status" value="1"/>
</dbReference>
<dbReference type="HAMAP" id="MF_00097">
    <property type="entry name" value="TMP_synthase"/>
    <property type="match status" value="1"/>
</dbReference>
<protein>
    <recommendedName>
        <fullName evidence="10">Thiamine-phosphate synthase</fullName>
        <shortName evidence="10">TP synthase</shortName>
        <shortName evidence="10">TPS</shortName>
        <ecNumber evidence="10">2.5.1.3</ecNumber>
    </recommendedName>
    <alternativeName>
        <fullName evidence="10">Thiamine-phosphate pyrophosphorylase</fullName>
        <shortName evidence="10">TMP pyrophosphorylase</shortName>
        <shortName evidence="10">TMP-PPase</shortName>
    </alternativeName>
</protein>
<evidence type="ECO:0000256" key="9">
    <source>
        <dbReference type="ARBA" id="ARBA00047883"/>
    </source>
</evidence>
<comment type="catalytic activity">
    <reaction evidence="7 10 11">
        <text>4-methyl-5-(2-phosphooxyethyl)-thiazole + 4-amino-2-methyl-5-(diphosphooxymethyl)pyrimidine + H(+) = thiamine phosphate + diphosphate</text>
        <dbReference type="Rhea" id="RHEA:22328"/>
        <dbReference type="ChEBI" id="CHEBI:15378"/>
        <dbReference type="ChEBI" id="CHEBI:33019"/>
        <dbReference type="ChEBI" id="CHEBI:37575"/>
        <dbReference type="ChEBI" id="CHEBI:57841"/>
        <dbReference type="ChEBI" id="CHEBI:58296"/>
        <dbReference type="EC" id="2.5.1.3"/>
    </reaction>
</comment>
<evidence type="ECO:0000256" key="7">
    <source>
        <dbReference type="ARBA" id="ARBA00047334"/>
    </source>
</evidence>
<dbReference type="Pfam" id="PF02581">
    <property type="entry name" value="TMP-TENI"/>
    <property type="match status" value="1"/>
</dbReference>
<dbReference type="EC" id="2.5.1.3" evidence="10"/>
<keyword evidence="3 10" id="KW-0808">Transferase</keyword>
<feature type="binding site" evidence="10">
    <location>
        <position position="72"/>
    </location>
    <ligand>
        <name>Mg(2+)</name>
        <dbReference type="ChEBI" id="CHEBI:18420"/>
    </ligand>
</feature>
<dbReference type="PANTHER" id="PTHR20857:SF15">
    <property type="entry name" value="THIAMINE-PHOSPHATE SYNTHASE"/>
    <property type="match status" value="1"/>
</dbReference>
<feature type="binding site" evidence="10">
    <location>
        <position position="140"/>
    </location>
    <ligand>
        <name>4-amino-2-methyl-5-(diphosphooxymethyl)pyrimidine</name>
        <dbReference type="ChEBI" id="CHEBI:57841"/>
    </ligand>
</feature>
<evidence type="ECO:0000256" key="12">
    <source>
        <dbReference type="RuleBase" id="RU004253"/>
    </source>
</evidence>
<comment type="cofactor">
    <cofactor evidence="10">
        <name>Mg(2+)</name>
        <dbReference type="ChEBI" id="CHEBI:18420"/>
    </cofactor>
    <text evidence="10">Binds 1 Mg(2+) ion per subunit.</text>
</comment>
<evidence type="ECO:0000256" key="10">
    <source>
        <dbReference type="HAMAP-Rule" id="MF_00097"/>
    </source>
</evidence>
<evidence type="ECO:0000256" key="6">
    <source>
        <dbReference type="ARBA" id="ARBA00022977"/>
    </source>
</evidence>
<name>A0A4R1G9S2_9GAMM</name>
<evidence type="ECO:0000256" key="11">
    <source>
        <dbReference type="RuleBase" id="RU003826"/>
    </source>
</evidence>
<dbReference type="SUPFAM" id="SSF51391">
    <property type="entry name" value="Thiamin phosphate synthase"/>
    <property type="match status" value="1"/>
</dbReference>
<keyword evidence="4 10" id="KW-0479">Metal-binding</keyword>
<dbReference type="GO" id="GO:0005737">
    <property type="term" value="C:cytoplasm"/>
    <property type="evidence" value="ECO:0007669"/>
    <property type="project" value="TreeGrafter"/>
</dbReference>
<dbReference type="PANTHER" id="PTHR20857">
    <property type="entry name" value="THIAMINE-PHOSPHATE PYROPHOSPHORYLASE"/>
    <property type="match status" value="1"/>
</dbReference>
<sequence>MNAVKPGLYGITDSTLMPDDRTLLDAVEKALRGGASLIQYRDKSDDDDKRLRQARALNQLCQQYQVPLLINDDAQLAFNSRASGVHLGQTDGSLQQARDLLGPDAIIGITCHDQLDLALLAREGGADYVAFGAFFASKTKPNAQPAPLTLLQQARQQLDCPIVAIGGLSVDNASQVISAGADLVAVVHALFAADDIETRAQAFSRLFAR</sequence>
<feature type="domain" description="Thiamine phosphate synthase/TenI" evidence="13">
    <location>
        <begin position="8"/>
        <end position="190"/>
    </location>
</feature>
<feature type="binding site" evidence="10">
    <location>
        <position position="71"/>
    </location>
    <ligand>
        <name>4-amino-2-methyl-5-(diphosphooxymethyl)pyrimidine</name>
        <dbReference type="ChEBI" id="CHEBI:57841"/>
    </ligand>
</feature>
<dbReference type="InterPro" id="IPR022998">
    <property type="entry name" value="ThiamineP_synth_TenI"/>
</dbReference>
<comment type="function">
    <text evidence="1 10">Condenses 4-methyl-5-(beta-hydroxyethyl)thiazole monophosphate (THZ-P) and 2-methyl-4-amino-5-hydroxymethyl pyrimidine pyrophosphate (HMP-PP) to form thiamine monophosphate (TMP).</text>
</comment>
<dbReference type="InterPro" id="IPR036206">
    <property type="entry name" value="ThiamineP_synth_sf"/>
</dbReference>
<dbReference type="NCBIfam" id="TIGR00693">
    <property type="entry name" value="thiE"/>
    <property type="match status" value="1"/>
</dbReference>
<evidence type="ECO:0000313" key="15">
    <source>
        <dbReference type="Proteomes" id="UP000294546"/>
    </source>
</evidence>
<dbReference type="InterPro" id="IPR034291">
    <property type="entry name" value="TMP_synthase"/>
</dbReference>
<gene>
    <name evidence="10" type="primary">thiE</name>
    <name evidence="14" type="ORF">CLV83_3449</name>
</gene>
<accession>A0A4R1G9S2</accession>
<dbReference type="EMBL" id="SMFU01000010">
    <property type="protein sequence ID" value="TCK04997.1"/>
    <property type="molecule type" value="Genomic_DNA"/>
</dbReference>
<comment type="catalytic activity">
    <reaction evidence="9 10 11">
        <text>2-[(2R,5Z)-2-carboxy-4-methylthiazol-5(2H)-ylidene]ethyl phosphate + 4-amino-2-methyl-5-(diphosphooxymethyl)pyrimidine + 2 H(+) = thiamine phosphate + CO2 + diphosphate</text>
        <dbReference type="Rhea" id="RHEA:47844"/>
        <dbReference type="ChEBI" id="CHEBI:15378"/>
        <dbReference type="ChEBI" id="CHEBI:16526"/>
        <dbReference type="ChEBI" id="CHEBI:33019"/>
        <dbReference type="ChEBI" id="CHEBI:37575"/>
        <dbReference type="ChEBI" id="CHEBI:57841"/>
        <dbReference type="ChEBI" id="CHEBI:62899"/>
        <dbReference type="EC" id="2.5.1.3"/>
    </reaction>
</comment>
<feature type="binding site" evidence="10">
    <location>
        <begin position="39"/>
        <end position="43"/>
    </location>
    <ligand>
        <name>4-amino-2-methyl-5-(diphosphooxymethyl)pyrimidine</name>
        <dbReference type="ChEBI" id="CHEBI:57841"/>
    </ligand>
</feature>
<dbReference type="InterPro" id="IPR013785">
    <property type="entry name" value="Aldolase_TIM"/>
</dbReference>
<dbReference type="UniPathway" id="UPA00060">
    <property type="reaction ID" value="UER00141"/>
</dbReference>
<feature type="binding site" evidence="10">
    <location>
        <position position="91"/>
    </location>
    <ligand>
        <name>Mg(2+)</name>
        <dbReference type="ChEBI" id="CHEBI:18420"/>
    </ligand>
</feature>
<evidence type="ECO:0000256" key="2">
    <source>
        <dbReference type="ARBA" id="ARBA00005165"/>
    </source>
</evidence>
<organism evidence="14 15">
    <name type="scientific">Marinobacterium mangrovicola</name>
    <dbReference type="NCBI Taxonomy" id="1476959"/>
    <lineage>
        <taxon>Bacteria</taxon>
        <taxon>Pseudomonadati</taxon>
        <taxon>Pseudomonadota</taxon>
        <taxon>Gammaproteobacteria</taxon>
        <taxon>Oceanospirillales</taxon>
        <taxon>Oceanospirillaceae</taxon>
        <taxon>Marinobacterium</taxon>
    </lineage>
</organism>
<evidence type="ECO:0000256" key="1">
    <source>
        <dbReference type="ARBA" id="ARBA00003814"/>
    </source>
</evidence>
<dbReference type="Proteomes" id="UP000294546">
    <property type="component" value="Unassembled WGS sequence"/>
</dbReference>
<dbReference type="OrthoDB" id="9789949at2"/>
<feature type="binding site" evidence="10">
    <location>
        <begin position="137"/>
        <end position="139"/>
    </location>
    <ligand>
        <name>2-[(2R,5Z)-2-carboxy-4-methylthiazol-5(2H)-ylidene]ethyl phosphate</name>
        <dbReference type="ChEBI" id="CHEBI:62899"/>
    </ligand>
</feature>
<dbReference type="GO" id="GO:0009228">
    <property type="term" value="P:thiamine biosynthetic process"/>
    <property type="evidence" value="ECO:0007669"/>
    <property type="project" value="UniProtKB-KW"/>
</dbReference>
<dbReference type="GO" id="GO:0004789">
    <property type="term" value="F:thiamine-phosphate diphosphorylase activity"/>
    <property type="evidence" value="ECO:0007669"/>
    <property type="project" value="UniProtKB-UniRule"/>
</dbReference>
<evidence type="ECO:0000256" key="3">
    <source>
        <dbReference type="ARBA" id="ARBA00022679"/>
    </source>
</evidence>
<proteinExistence type="inferred from homology"/>
<evidence type="ECO:0000256" key="4">
    <source>
        <dbReference type="ARBA" id="ARBA00022723"/>
    </source>
</evidence>
<keyword evidence="15" id="KW-1185">Reference proteome</keyword>
<feature type="binding site" evidence="10">
    <location>
        <position position="110"/>
    </location>
    <ligand>
        <name>4-amino-2-methyl-5-(diphosphooxymethyl)pyrimidine</name>
        <dbReference type="ChEBI" id="CHEBI:57841"/>
    </ligand>
</feature>